<protein>
    <recommendedName>
        <fullName evidence="2">DUF4336 domain-containing protein</fullName>
    </recommendedName>
</protein>
<name>A0A1J5P642_9ZZZZ</name>
<comment type="caution">
    <text evidence="1">The sequence shown here is derived from an EMBL/GenBank/DDBJ whole genome shotgun (WGS) entry which is preliminary data.</text>
</comment>
<proteinExistence type="predicted"/>
<gene>
    <name evidence="1" type="ORF">GALL_551650</name>
</gene>
<dbReference type="EMBL" id="MLJW01009132">
    <property type="protein sequence ID" value="OIQ63295.1"/>
    <property type="molecule type" value="Genomic_DNA"/>
</dbReference>
<dbReference type="Pfam" id="PF14234">
    <property type="entry name" value="DUF4336"/>
    <property type="match status" value="1"/>
</dbReference>
<dbReference type="AlphaFoldDB" id="A0A1J5P642"/>
<evidence type="ECO:0000313" key="1">
    <source>
        <dbReference type="EMBL" id="OIQ63295.1"/>
    </source>
</evidence>
<accession>A0A1J5P642</accession>
<dbReference type="PANTHER" id="PTHR33835">
    <property type="entry name" value="YALI0C07656P"/>
    <property type="match status" value="1"/>
</dbReference>
<sequence>MVVIRLKSGDLMLISPIECNQWLARDIGLLGRVRHLVSPNRIHYAGVPGWQVAFPDALAWASPGVRARAAKQACAVRWDRDLGEVAEADWAADVDQLTVHGSTVHQEVAFLHRESRTLILADLIENFEPHRLGWKRRWMARLGGVLDPDGKAPLDMRMTFRRGKRELRAAVEQMIAWQPQRVIIAHGRWYEREAVAELQRAFRWAF</sequence>
<organism evidence="1">
    <name type="scientific">mine drainage metagenome</name>
    <dbReference type="NCBI Taxonomy" id="410659"/>
    <lineage>
        <taxon>unclassified sequences</taxon>
        <taxon>metagenomes</taxon>
        <taxon>ecological metagenomes</taxon>
    </lineage>
</organism>
<dbReference type="PANTHER" id="PTHR33835:SF1">
    <property type="entry name" value="METALLO-BETA-LACTAMASE DOMAIN-CONTAINING PROTEIN"/>
    <property type="match status" value="1"/>
</dbReference>
<dbReference type="InterPro" id="IPR025638">
    <property type="entry name" value="DUF4336"/>
</dbReference>
<dbReference type="InterPro" id="IPR036866">
    <property type="entry name" value="RibonucZ/Hydroxyglut_hydro"/>
</dbReference>
<evidence type="ECO:0008006" key="2">
    <source>
        <dbReference type="Google" id="ProtNLM"/>
    </source>
</evidence>
<dbReference type="SUPFAM" id="SSF56281">
    <property type="entry name" value="Metallo-hydrolase/oxidoreductase"/>
    <property type="match status" value="1"/>
</dbReference>
<reference evidence="1" key="1">
    <citation type="submission" date="2016-10" db="EMBL/GenBank/DDBJ databases">
        <title>Sequence of Gallionella enrichment culture.</title>
        <authorList>
            <person name="Poehlein A."/>
            <person name="Muehling M."/>
            <person name="Daniel R."/>
        </authorList>
    </citation>
    <scope>NUCLEOTIDE SEQUENCE</scope>
</reference>